<evidence type="ECO:0000313" key="9">
    <source>
        <dbReference type="EMBL" id="EDM05358.1"/>
    </source>
</evidence>
<protein>
    <submittedName>
        <fullName evidence="9">Vitronectin, isoform CRA_a</fullName>
    </submittedName>
</protein>
<feature type="repeat" description="Hemopexin" evidence="6">
    <location>
        <begin position="124"/>
        <end position="169"/>
    </location>
</feature>
<dbReference type="InterPro" id="IPR036024">
    <property type="entry name" value="Somatomedin_B-like_dom_sf"/>
</dbReference>
<evidence type="ECO:0000259" key="8">
    <source>
        <dbReference type="PROSITE" id="PS50958"/>
    </source>
</evidence>
<dbReference type="Gene3D" id="4.10.410.20">
    <property type="match status" value="1"/>
</dbReference>
<dbReference type="AlphaFoldDB" id="A6HH54"/>
<name>A6HH54_RAT</name>
<keyword evidence="3" id="KW-0732">Signal</keyword>
<sequence length="207" mass="23108">MASKKCQCDELCTYYQSCCVDYMEQCKPQVTRGDVFTMPEDEYWSYDYPEETKNSTSTGVQSENTSLHFNLKPRAEETIKPTTPDPQEQSNTQEPEVGQQGVAPRPDTTDEGTSEFPEEELCSGKPFDAFTDLKNGSLFAFRGEYCYELDETAVRPGLPSLASTVRGRPTCSRVVSTGALRMVSWTLIIPETSLKASVAYQTTLTQP</sequence>
<dbReference type="InterPro" id="IPR036375">
    <property type="entry name" value="Hemopexin-like_dom_sf"/>
</dbReference>
<evidence type="ECO:0000313" key="11">
    <source>
        <dbReference type="RGD" id="3967"/>
    </source>
</evidence>
<dbReference type="PANTHER" id="PTHR22917:SF3">
    <property type="entry name" value="VITRONECTIN"/>
    <property type="match status" value="1"/>
</dbReference>
<dbReference type="OrthoDB" id="9898692at2759"/>
<keyword evidence="4" id="KW-0677">Repeat</keyword>
<keyword evidence="2" id="KW-0964">Secreted</keyword>
<feature type="compositionally biased region" description="Polar residues" evidence="7">
    <location>
        <begin position="85"/>
        <end position="94"/>
    </location>
</feature>
<dbReference type="PROSITE" id="PS50958">
    <property type="entry name" value="SMB_2"/>
    <property type="match status" value="1"/>
</dbReference>
<dbReference type="Proteomes" id="UP000234681">
    <property type="component" value="Chromosome 10"/>
</dbReference>
<accession>A6HH54</accession>
<dbReference type="InterPro" id="IPR051298">
    <property type="entry name" value="Heme_transport/Cell_adhesion"/>
</dbReference>
<dbReference type="PANTHER" id="PTHR22917">
    <property type="entry name" value="HEMOPEXIN DOMAIN-CONTAINING PROTEIN"/>
    <property type="match status" value="1"/>
</dbReference>
<feature type="compositionally biased region" description="Polar residues" evidence="7">
    <location>
        <begin position="54"/>
        <end position="68"/>
    </location>
</feature>
<dbReference type="GO" id="GO:0006955">
    <property type="term" value="P:immune response"/>
    <property type="evidence" value="ECO:0007669"/>
    <property type="project" value="InterPro"/>
</dbReference>
<dbReference type="AGR" id="RGD:3967"/>
<keyword evidence="5" id="KW-1015">Disulfide bond</keyword>
<feature type="region of interest" description="Disordered" evidence="7">
    <location>
        <begin position="48"/>
        <end position="122"/>
    </location>
</feature>
<reference evidence="9 10" key="1">
    <citation type="submission" date="2005-07" db="EMBL/GenBank/DDBJ databases">
        <authorList>
            <person name="Mural R.J."/>
            <person name="Li P.W."/>
            <person name="Adams M.D."/>
            <person name="Amanatides P.G."/>
            <person name="Baden-Tillson H."/>
            <person name="Barnstead M."/>
            <person name="Chin S.H."/>
            <person name="Dew I."/>
            <person name="Evans C.A."/>
            <person name="Ferriera S."/>
            <person name="Flanigan M."/>
            <person name="Fosler C."/>
            <person name="Glodek A."/>
            <person name="Gu Z."/>
            <person name="Holt R.A."/>
            <person name="Jennings D."/>
            <person name="Kraft C.L."/>
            <person name="Lu F."/>
            <person name="Nguyen T."/>
            <person name="Nusskern D.R."/>
            <person name="Pfannkoch C.M."/>
            <person name="Sitter C."/>
            <person name="Sutton G.G."/>
            <person name="Venter J.C."/>
            <person name="Wang Z."/>
            <person name="Woodage T."/>
            <person name="Zheng X.H."/>
            <person name="Zhong F."/>
        </authorList>
    </citation>
    <scope>NUCLEOTIDE SEQUENCE [LARGE SCALE GENOMIC DNA]</scope>
    <source>
        <strain>BN</strain>
        <strain evidence="10">Sprague-Dawley</strain>
    </source>
</reference>
<dbReference type="InterPro" id="IPR018487">
    <property type="entry name" value="Hemopexin-like_repeat"/>
</dbReference>
<evidence type="ECO:0000256" key="4">
    <source>
        <dbReference type="ARBA" id="ARBA00022737"/>
    </source>
</evidence>
<proteinExistence type="predicted"/>
<evidence type="ECO:0000256" key="5">
    <source>
        <dbReference type="ARBA" id="ARBA00023157"/>
    </source>
</evidence>
<dbReference type="SUPFAM" id="SSF50923">
    <property type="entry name" value="Hemopexin-like domain"/>
    <property type="match status" value="1"/>
</dbReference>
<feature type="compositionally biased region" description="Acidic residues" evidence="7">
    <location>
        <begin position="109"/>
        <end position="121"/>
    </location>
</feature>
<dbReference type="EMBL" id="CH473948">
    <property type="protein sequence ID" value="EDM05358.1"/>
    <property type="molecule type" value="Genomic_DNA"/>
</dbReference>
<dbReference type="InterPro" id="IPR001212">
    <property type="entry name" value="Somatomedin_B_dom"/>
</dbReference>
<dbReference type="PROSITE" id="PS00524">
    <property type="entry name" value="SMB_1"/>
    <property type="match status" value="1"/>
</dbReference>
<gene>
    <name evidence="9 11" type="primary">Vtn</name>
    <name evidence="9" type="ORF">rCG_34659</name>
</gene>
<comment type="subcellular location">
    <subcellularLocation>
        <location evidence="1">Secreted</location>
    </subcellularLocation>
</comment>
<evidence type="ECO:0000256" key="6">
    <source>
        <dbReference type="PROSITE-ProRule" id="PRU01011"/>
    </source>
</evidence>
<dbReference type="Pfam" id="PF01033">
    <property type="entry name" value="Somatomedin_B"/>
    <property type="match status" value="1"/>
</dbReference>
<dbReference type="GO" id="GO:0005044">
    <property type="term" value="F:scavenger receptor activity"/>
    <property type="evidence" value="ECO:0007669"/>
    <property type="project" value="InterPro"/>
</dbReference>
<dbReference type="InterPro" id="IPR020436">
    <property type="entry name" value="SMB_chordata"/>
</dbReference>
<dbReference type="GO" id="GO:0030247">
    <property type="term" value="F:polysaccharide binding"/>
    <property type="evidence" value="ECO:0007669"/>
    <property type="project" value="InterPro"/>
</dbReference>
<dbReference type="GO" id="GO:0005576">
    <property type="term" value="C:extracellular region"/>
    <property type="evidence" value="ECO:0007669"/>
    <property type="project" value="UniProtKB-SubCell"/>
</dbReference>
<evidence type="ECO:0000256" key="2">
    <source>
        <dbReference type="ARBA" id="ARBA00022525"/>
    </source>
</evidence>
<dbReference type="RGD" id="3967">
    <property type="gene designation" value="Vtn"/>
</dbReference>
<dbReference type="PROSITE" id="PS51642">
    <property type="entry name" value="HEMOPEXIN_2"/>
    <property type="match status" value="1"/>
</dbReference>
<organism evidence="9 10">
    <name type="scientific">Rattus norvegicus</name>
    <name type="common">Rat</name>
    <dbReference type="NCBI Taxonomy" id="10116"/>
    <lineage>
        <taxon>Eukaryota</taxon>
        <taxon>Metazoa</taxon>
        <taxon>Chordata</taxon>
        <taxon>Craniata</taxon>
        <taxon>Vertebrata</taxon>
        <taxon>Euteleostomi</taxon>
        <taxon>Mammalia</taxon>
        <taxon>Eutheria</taxon>
        <taxon>Euarchontoglires</taxon>
        <taxon>Glires</taxon>
        <taxon>Rodentia</taxon>
        <taxon>Myomorpha</taxon>
        <taxon>Muroidea</taxon>
        <taxon>Muridae</taxon>
        <taxon>Murinae</taxon>
        <taxon>Rattus</taxon>
    </lineage>
</organism>
<dbReference type="SUPFAM" id="SSF90188">
    <property type="entry name" value="Somatomedin B domain"/>
    <property type="match status" value="1"/>
</dbReference>
<evidence type="ECO:0000256" key="7">
    <source>
        <dbReference type="SAM" id="MobiDB-lite"/>
    </source>
</evidence>
<evidence type="ECO:0000256" key="3">
    <source>
        <dbReference type="ARBA" id="ARBA00022729"/>
    </source>
</evidence>
<evidence type="ECO:0000313" key="10">
    <source>
        <dbReference type="Proteomes" id="UP000234681"/>
    </source>
</evidence>
<feature type="domain" description="SMB" evidence="8">
    <location>
        <begin position="1"/>
        <end position="31"/>
    </location>
</feature>
<evidence type="ECO:0000256" key="1">
    <source>
        <dbReference type="ARBA" id="ARBA00004613"/>
    </source>
</evidence>
<dbReference type="PRINTS" id="PR00022">
    <property type="entry name" value="SOMATOMEDINB"/>
</dbReference>
<dbReference type="Pfam" id="PF00045">
    <property type="entry name" value="Hemopexin"/>
    <property type="match status" value="1"/>
</dbReference>